<name>A0A077Z6Z3_TRITR</name>
<feature type="domain" description="Core Histone H2A/H2B/H3" evidence="2">
    <location>
        <begin position="38"/>
        <end position="77"/>
    </location>
</feature>
<evidence type="ECO:0000313" key="3">
    <source>
        <dbReference type="EMBL" id="CDW55971.1"/>
    </source>
</evidence>
<dbReference type="EMBL" id="HG805997">
    <property type="protein sequence ID" value="CDW55971.1"/>
    <property type="molecule type" value="Genomic_DNA"/>
</dbReference>
<gene>
    <name evidence="3" type="ORF">TTRE_0000424501</name>
</gene>
<dbReference type="Pfam" id="PF00125">
    <property type="entry name" value="Histone"/>
    <property type="match status" value="1"/>
</dbReference>
<dbReference type="SUPFAM" id="SSF47113">
    <property type="entry name" value="Histone-fold"/>
    <property type="match status" value="1"/>
</dbReference>
<comment type="similarity">
    <text evidence="1">Belongs to the histone H3 family.</text>
</comment>
<dbReference type="AlphaFoldDB" id="A0A077Z6Z3"/>
<dbReference type="GO" id="GO:0030527">
    <property type="term" value="F:structural constituent of chromatin"/>
    <property type="evidence" value="ECO:0007669"/>
    <property type="project" value="InterPro"/>
</dbReference>
<evidence type="ECO:0000259" key="2">
    <source>
        <dbReference type="Pfam" id="PF00125"/>
    </source>
</evidence>
<evidence type="ECO:0000313" key="4">
    <source>
        <dbReference type="Proteomes" id="UP000030665"/>
    </source>
</evidence>
<accession>A0A077Z6Z3</accession>
<sequence length="82" mass="9032">MREHREAMGTLCGGIGNPVRGTLAVLSLAQEGYQKDLLLQEATEAYMVGLLEDTVLCAIHARRVTIMAKDIQLARRIHGERA</sequence>
<dbReference type="InterPro" id="IPR007125">
    <property type="entry name" value="H2A/H2B/H3"/>
</dbReference>
<protein>
    <submittedName>
        <fullName evidence="3">Histone domain containing protein</fullName>
    </submittedName>
</protein>
<dbReference type="GO" id="GO:0003677">
    <property type="term" value="F:DNA binding"/>
    <property type="evidence" value="ECO:0007669"/>
    <property type="project" value="InterPro"/>
</dbReference>
<dbReference type="InterPro" id="IPR000164">
    <property type="entry name" value="Histone_H3/CENP-A"/>
</dbReference>
<evidence type="ECO:0000256" key="1">
    <source>
        <dbReference type="ARBA" id="ARBA00010343"/>
    </source>
</evidence>
<keyword evidence="4" id="KW-1185">Reference proteome</keyword>
<reference evidence="3" key="1">
    <citation type="submission" date="2014-01" db="EMBL/GenBank/DDBJ databases">
        <authorList>
            <person name="Aslett M."/>
        </authorList>
    </citation>
    <scope>NUCLEOTIDE SEQUENCE</scope>
</reference>
<organism evidence="3 4">
    <name type="scientific">Trichuris trichiura</name>
    <name type="common">Whipworm</name>
    <name type="synonym">Trichocephalus trichiurus</name>
    <dbReference type="NCBI Taxonomy" id="36087"/>
    <lineage>
        <taxon>Eukaryota</taxon>
        <taxon>Metazoa</taxon>
        <taxon>Ecdysozoa</taxon>
        <taxon>Nematoda</taxon>
        <taxon>Enoplea</taxon>
        <taxon>Dorylaimia</taxon>
        <taxon>Trichinellida</taxon>
        <taxon>Trichuridae</taxon>
        <taxon>Trichuris</taxon>
    </lineage>
</organism>
<dbReference type="PRINTS" id="PR00622">
    <property type="entry name" value="HISTONEH3"/>
</dbReference>
<dbReference type="Gene3D" id="1.10.20.10">
    <property type="entry name" value="Histone, subunit A"/>
    <property type="match status" value="1"/>
</dbReference>
<dbReference type="Proteomes" id="UP000030665">
    <property type="component" value="Unassembled WGS sequence"/>
</dbReference>
<proteinExistence type="inferred from homology"/>
<dbReference type="SMART" id="SM00428">
    <property type="entry name" value="H3"/>
    <property type="match status" value="1"/>
</dbReference>
<reference evidence="3" key="2">
    <citation type="submission" date="2014-03" db="EMBL/GenBank/DDBJ databases">
        <title>The whipworm genome and dual-species transcriptomics of an intimate host-pathogen interaction.</title>
        <authorList>
            <person name="Foth B.J."/>
            <person name="Tsai I.J."/>
            <person name="Reid A.J."/>
            <person name="Bancroft A.J."/>
            <person name="Nichol S."/>
            <person name="Tracey A."/>
            <person name="Holroyd N."/>
            <person name="Cotton J.A."/>
            <person name="Stanley E.J."/>
            <person name="Zarowiecki M."/>
            <person name="Liu J.Z."/>
            <person name="Huckvale T."/>
            <person name="Cooper P.J."/>
            <person name="Grencis R.K."/>
            <person name="Berriman M."/>
        </authorList>
    </citation>
    <scope>NUCLEOTIDE SEQUENCE [LARGE SCALE GENOMIC DNA]</scope>
</reference>
<dbReference type="GO" id="GO:0000786">
    <property type="term" value="C:nucleosome"/>
    <property type="evidence" value="ECO:0007669"/>
    <property type="project" value="InterPro"/>
</dbReference>
<dbReference type="GO" id="GO:0046982">
    <property type="term" value="F:protein heterodimerization activity"/>
    <property type="evidence" value="ECO:0007669"/>
    <property type="project" value="InterPro"/>
</dbReference>
<dbReference type="PANTHER" id="PTHR11426">
    <property type="entry name" value="HISTONE H3"/>
    <property type="match status" value="1"/>
</dbReference>
<dbReference type="InterPro" id="IPR009072">
    <property type="entry name" value="Histone-fold"/>
</dbReference>
<dbReference type="STRING" id="36087.A0A077Z6Z3"/>
<dbReference type="OrthoDB" id="4025405at2759"/>